<name>A0ABS8SUT0_DATST</name>
<gene>
    <name evidence="1" type="ORF">HAX54_048638</name>
</gene>
<accession>A0ABS8SUT0</accession>
<sequence>MGLFVMFLRTWLGPPWKWKIECNKRHIHDLPALLNEKVEAFEAQLQSVVILQPMHETKEFQPLDYSLLVDVDAEEVDKRDVNHNSILELGRLKEDRVPKIKAKYHILSLSHGVVRLANPRETCR</sequence>
<evidence type="ECO:0000313" key="2">
    <source>
        <dbReference type="Proteomes" id="UP000823775"/>
    </source>
</evidence>
<dbReference type="Proteomes" id="UP000823775">
    <property type="component" value="Unassembled WGS sequence"/>
</dbReference>
<protein>
    <submittedName>
        <fullName evidence="1">Uncharacterized protein</fullName>
    </submittedName>
</protein>
<proteinExistence type="predicted"/>
<dbReference type="EMBL" id="JACEIK010000806">
    <property type="protein sequence ID" value="MCD7462483.1"/>
    <property type="molecule type" value="Genomic_DNA"/>
</dbReference>
<organism evidence="1 2">
    <name type="scientific">Datura stramonium</name>
    <name type="common">Jimsonweed</name>
    <name type="synonym">Common thornapple</name>
    <dbReference type="NCBI Taxonomy" id="4076"/>
    <lineage>
        <taxon>Eukaryota</taxon>
        <taxon>Viridiplantae</taxon>
        <taxon>Streptophyta</taxon>
        <taxon>Embryophyta</taxon>
        <taxon>Tracheophyta</taxon>
        <taxon>Spermatophyta</taxon>
        <taxon>Magnoliopsida</taxon>
        <taxon>eudicotyledons</taxon>
        <taxon>Gunneridae</taxon>
        <taxon>Pentapetalae</taxon>
        <taxon>asterids</taxon>
        <taxon>lamiids</taxon>
        <taxon>Solanales</taxon>
        <taxon>Solanaceae</taxon>
        <taxon>Solanoideae</taxon>
        <taxon>Datureae</taxon>
        <taxon>Datura</taxon>
    </lineage>
</organism>
<evidence type="ECO:0000313" key="1">
    <source>
        <dbReference type="EMBL" id="MCD7462483.1"/>
    </source>
</evidence>
<keyword evidence="2" id="KW-1185">Reference proteome</keyword>
<comment type="caution">
    <text evidence="1">The sequence shown here is derived from an EMBL/GenBank/DDBJ whole genome shotgun (WGS) entry which is preliminary data.</text>
</comment>
<reference evidence="1 2" key="1">
    <citation type="journal article" date="2021" name="BMC Genomics">
        <title>Datura genome reveals duplications of psychoactive alkaloid biosynthetic genes and high mutation rate following tissue culture.</title>
        <authorList>
            <person name="Rajewski A."/>
            <person name="Carter-House D."/>
            <person name="Stajich J."/>
            <person name="Litt A."/>
        </authorList>
    </citation>
    <scope>NUCLEOTIDE SEQUENCE [LARGE SCALE GENOMIC DNA]</scope>
    <source>
        <strain evidence="1">AR-01</strain>
    </source>
</reference>